<dbReference type="Proteomes" id="UP001148662">
    <property type="component" value="Unassembled WGS sequence"/>
</dbReference>
<organism evidence="1 2">
    <name type="scientific">Phlebia brevispora</name>
    <dbReference type="NCBI Taxonomy" id="194682"/>
    <lineage>
        <taxon>Eukaryota</taxon>
        <taxon>Fungi</taxon>
        <taxon>Dikarya</taxon>
        <taxon>Basidiomycota</taxon>
        <taxon>Agaricomycotina</taxon>
        <taxon>Agaricomycetes</taxon>
        <taxon>Polyporales</taxon>
        <taxon>Meruliaceae</taxon>
        <taxon>Phlebia</taxon>
    </lineage>
</organism>
<evidence type="ECO:0000313" key="2">
    <source>
        <dbReference type="Proteomes" id="UP001148662"/>
    </source>
</evidence>
<proteinExistence type="predicted"/>
<protein>
    <submittedName>
        <fullName evidence="1">Uncharacterized protein</fullName>
    </submittedName>
</protein>
<sequence length="249" mass="27255">MKAVSAMPSKVRSLASSSKRRVYSNAAAYVELTRVHLRLVGSNIAYQRRACGLLMASRSTDTASAHGVKTLKACIFNDICGMRFDGKVVSETVSFGGAWTLLIVLLSMGLGIPAYISYKAYASLALLHGTFIQYIPIGSHGRHTGIITKCRVTRNEEMYVMALIILRIYHQPPAESRGADTRPLYTMYASLICISAGRYITIPSAVVKRVDDVKAGVKSTALLFGSFLKLVLKAFAFAFVCWHYAAIRS</sequence>
<name>A0ACC1TFN7_9APHY</name>
<keyword evidence="2" id="KW-1185">Reference proteome</keyword>
<evidence type="ECO:0000313" key="1">
    <source>
        <dbReference type="EMBL" id="KAJ3559929.1"/>
    </source>
</evidence>
<accession>A0ACC1TFN7</accession>
<comment type="caution">
    <text evidence="1">The sequence shown here is derived from an EMBL/GenBank/DDBJ whole genome shotgun (WGS) entry which is preliminary data.</text>
</comment>
<dbReference type="EMBL" id="JANHOG010000003">
    <property type="protein sequence ID" value="KAJ3559929.1"/>
    <property type="molecule type" value="Genomic_DNA"/>
</dbReference>
<reference evidence="1" key="1">
    <citation type="submission" date="2022-07" db="EMBL/GenBank/DDBJ databases">
        <title>Genome Sequence of Phlebia brevispora.</title>
        <authorList>
            <person name="Buettner E."/>
        </authorList>
    </citation>
    <scope>NUCLEOTIDE SEQUENCE</scope>
    <source>
        <strain evidence="1">MPL23</strain>
    </source>
</reference>
<gene>
    <name evidence="1" type="ORF">NM688_g40</name>
</gene>